<sequence length="53" mass="5877">MSVSSPGHPPSSFLGLALRIFSASDLVLPLYHQEKSGLDPAMSYIHMQFKRCQ</sequence>
<dbReference type="Proteomes" id="UP000001075">
    <property type="component" value="Unassembled WGS sequence"/>
</dbReference>
<accession>G3H8W9</accession>
<reference evidence="2" key="1">
    <citation type="journal article" date="2011" name="Nat. Biotechnol.">
        <title>The genomic sequence of the Chinese hamster ovary (CHO)-K1 cell line.</title>
        <authorList>
            <person name="Xu X."/>
            <person name="Nagarajan H."/>
            <person name="Lewis N.E."/>
            <person name="Pan S."/>
            <person name="Cai Z."/>
            <person name="Liu X."/>
            <person name="Chen W."/>
            <person name="Xie M."/>
            <person name="Wang W."/>
            <person name="Hammond S."/>
            <person name="Andersen M.R."/>
            <person name="Neff N."/>
            <person name="Passarelli B."/>
            <person name="Koh W."/>
            <person name="Fan H.C."/>
            <person name="Wang J."/>
            <person name="Gui Y."/>
            <person name="Lee K.H."/>
            <person name="Betenbaugh M.J."/>
            <person name="Quake S.R."/>
            <person name="Famili I."/>
            <person name="Palsson B.O."/>
            <person name="Wang J."/>
        </authorList>
    </citation>
    <scope>NUCLEOTIDE SEQUENCE [LARGE SCALE GENOMIC DNA]</scope>
    <source>
        <strain evidence="2">CHO K1 cell line</strain>
    </source>
</reference>
<organism evidence="1 2">
    <name type="scientific">Cricetulus griseus</name>
    <name type="common">Chinese hamster</name>
    <name type="synonym">Cricetulus barabensis griseus</name>
    <dbReference type="NCBI Taxonomy" id="10029"/>
    <lineage>
        <taxon>Eukaryota</taxon>
        <taxon>Metazoa</taxon>
        <taxon>Chordata</taxon>
        <taxon>Craniata</taxon>
        <taxon>Vertebrata</taxon>
        <taxon>Euteleostomi</taxon>
        <taxon>Mammalia</taxon>
        <taxon>Eutheria</taxon>
        <taxon>Euarchontoglires</taxon>
        <taxon>Glires</taxon>
        <taxon>Rodentia</taxon>
        <taxon>Myomorpha</taxon>
        <taxon>Muroidea</taxon>
        <taxon>Cricetidae</taxon>
        <taxon>Cricetinae</taxon>
        <taxon>Cricetulus</taxon>
    </lineage>
</organism>
<evidence type="ECO:0000313" key="2">
    <source>
        <dbReference type="Proteomes" id="UP000001075"/>
    </source>
</evidence>
<proteinExistence type="predicted"/>
<name>G3H8W9_CRIGR</name>
<evidence type="ECO:0000313" key="1">
    <source>
        <dbReference type="EMBL" id="EGV98058.1"/>
    </source>
</evidence>
<protein>
    <submittedName>
        <fullName evidence="1">Uncharacterized protein</fullName>
    </submittedName>
</protein>
<gene>
    <name evidence="1" type="ORF">I79_006856</name>
</gene>
<dbReference type="InParanoid" id="G3H8W9"/>
<dbReference type="AlphaFoldDB" id="G3H8W9"/>
<dbReference type="EMBL" id="JH000220">
    <property type="protein sequence ID" value="EGV98058.1"/>
    <property type="molecule type" value="Genomic_DNA"/>
</dbReference>